<dbReference type="EMBL" id="QNRI01000003">
    <property type="protein sequence ID" value="RBO99919.1"/>
    <property type="molecule type" value="Genomic_DNA"/>
</dbReference>
<feature type="compositionally biased region" description="Polar residues" evidence="2">
    <location>
        <begin position="28"/>
        <end position="40"/>
    </location>
</feature>
<evidence type="ECO:0000256" key="3">
    <source>
        <dbReference type="SAM" id="SignalP"/>
    </source>
</evidence>
<dbReference type="PROSITE" id="PS51257">
    <property type="entry name" value="PROKAR_LIPOPROTEIN"/>
    <property type="match status" value="1"/>
</dbReference>
<accession>A0A366EDU8</accession>
<dbReference type="InterPro" id="IPR029050">
    <property type="entry name" value="Immunoprotect_excell_Ig-like"/>
</dbReference>
<sequence length="193" mass="21592">MKKNILLIIVLLISALFIGACQQDSNTQENVKNDGKVNSSVKEDEGIEETEEERLKRQESGLNLYGEGVKDKDYGITLQTAYSETNIFRESKTDKPFAVNAVVKVANATDQQVNASNIGFTLTSENSSNSYTGELFSSMNPSDLELNPEESVYLQVTFEVDAIEPAYMFSVGVFNNPNWEEVKWKVEDLEEPN</sequence>
<evidence type="ECO:0000256" key="1">
    <source>
        <dbReference type="ARBA" id="ARBA00022729"/>
    </source>
</evidence>
<gene>
    <name evidence="4" type="ORF">DES48_103247</name>
</gene>
<comment type="caution">
    <text evidence="4">The sequence shown here is derived from an EMBL/GenBank/DDBJ whole genome shotgun (WGS) entry which is preliminary data.</text>
</comment>
<protein>
    <recommendedName>
        <fullName evidence="6">DUF4352 domain-containing protein</fullName>
    </recommendedName>
</protein>
<evidence type="ECO:0000256" key="2">
    <source>
        <dbReference type="SAM" id="MobiDB-lite"/>
    </source>
</evidence>
<dbReference type="RefSeq" id="WP_079710100.1">
    <property type="nucleotide sequence ID" value="NZ_BAABQN010000004.1"/>
</dbReference>
<reference evidence="4 5" key="1">
    <citation type="submission" date="2018-06" db="EMBL/GenBank/DDBJ databases">
        <title>Genomic Encyclopedia of Type Strains, Phase IV (KMG-IV): sequencing the most valuable type-strain genomes for metagenomic binning, comparative biology and taxonomic classification.</title>
        <authorList>
            <person name="Goeker M."/>
        </authorList>
    </citation>
    <scope>NUCLEOTIDE SEQUENCE [LARGE SCALE GENOMIC DNA]</scope>
    <source>
        <strain evidence="4 5">DSM 15140</strain>
    </source>
</reference>
<dbReference type="OrthoDB" id="9978777at2"/>
<keyword evidence="1 3" id="KW-0732">Signal</keyword>
<evidence type="ECO:0000313" key="4">
    <source>
        <dbReference type="EMBL" id="RBO99919.1"/>
    </source>
</evidence>
<dbReference type="Proteomes" id="UP000252254">
    <property type="component" value="Unassembled WGS sequence"/>
</dbReference>
<name>A0A366EDU8_9BACI</name>
<dbReference type="Gene3D" id="2.60.40.1240">
    <property type="match status" value="1"/>
</dbReference>
<organism evidence="4 5">
    <name type="scientific">Paraliobacillus ryukyuensis</name>
    <dbReference type="NCBI Taxonomy" id="200904"/>
    <lineage>
        <taxon>Bacteria</taxon>
        <taxon>Bacillati</taxon>
        <taxon>Bacillota</taxon>
        <taxon>Bacilli</taxon>
        <taxon>Bacillales</taxon>
        <taxon>Bacillaceae</taxon>
        <taxon>Paraliobacillus</taxon>
    </lineage>
</organism>
<dbReference type="AlphaFoldDB" id="A0A366EDU8"/>
<feature type="signal peptide" evidence="3">
    <location>
        <begin position="1"/>
        <end position="22"/>
    </location>
</feature>
<keyword evidence="5" id="KW-1185">Reference proteome</keyword>
<feature type="chain" id="PRO_5039310590" description="DUF4352 domain-containing protein" evidence="3">
    <location>
        <begin position="23"/>
        <end position="193"/>
    </location>
</feature>
<evidence type="ECO:0008006" key="6">
    <source>
        <dbReference type="Google" id="ProtNLM"/>
    </source>
</evidence>
<evidence type="ECO:0000313" key="5">
    <source>
        <dbReference type="Proteomes" id="UP000252254"/>
    </source>
</evidence>
<proteinExistence type="predicted"/>
<feature type="region of interest" description="Disordered" evidence="2">
    <location>
        <begin position="28"/>
        <end position="59"/>
    </location>
</feature>